<evidence type="ECO:0000313" key="5">
    <source>
        <dbReference type="Proteomes" id="UP000792457"/>
    </source>
</evidence>
<keyword evidence="1" id="KW-0433">Leucine-rich repeat</keyword>
<sequence length="361" mass="40820">MEGYSSDSSENENQENTPPSKVLDYSYLMLDVQTLAHNLEVFASNERRPAENIEALYLHNNHLTSLPQIISRFSHLKVLNVSYNGMVRLPEALCECPLTSLIAKNNHLESDSLPKSLRSLSMLRDLNLSGNNFTFFPEQILELVSLKYLHLGGNGISEIPQDIWKLNGLEVLYMGGNRLVEVPASVGELHLLHSLVLCDNMLESLPSSVANLHKLKSLLLHKNRLRTLPPEIIALKGLTELSLRDNPLVVRFVRDMTHNPPSMLELAARIIKIHSIPYSAEVIPQNVIEYLNGAHYCLNPKCKGVFFDNRVEHIKFVDFCGKYRIPLLHFLCSSRCMENVHGDSTEEQNMSVDMMKKVLLG</sequence>
<evidence type="ECO:0000256" key="3">
    <source>
        <dbReference type="SAM" id="MobiDB-lite"/>
    </source>
</evidence>
<organism evidence="4 5">
    <name type="scientific">Ladona fulva</name>
    <name type="common">Scarce chaser dragonfly</name>
    <name type="synonym">Libellula fulva</name>
    <dbReference type="NCBI Taxonomy" id="123851"/>
    <lineage>
        <taxon>Eukaryota</taxon>
        <taxon>Metazoa</taxon>
        <taxon>Ecdysozoa</taxon>
        <taxon>Arthropoda</taxon>
        <taxon>Hexapoda</taxon>
        <taxon>Insecta</taxon>
        <taxon>Pterygota</taxon>
        <taxon>Palaeoptera</taxon>
        <taxon>Odonata</taxon>
        <taxon>Epiprocta</taxon>
        <taxon>Anisoptera</taxon>
        <taxon>Libelluloidea</taxon>
        <taxon>Libellulidae</taxon>
        <taxon>Ladona</taxon>
    </lineage>
</organism>
<dbReference type="PANTHER" id="PTHR48051:SF1">
    <property type="entry name" value="RAS SUPPRESSOR PROTEIN 1"/>
    <property type="match status" value="1"/>
</dbReference>
<dbReference type="PROSITE" id="PS51450">
    <property type="entry name" value="LRR"/>
    <property type="match status" value="2"/>
</dbReference>
<dbReference type="Gene3D" id="3.80.10.10">
    <property type="entry name" value="Ribonuclease Inhibitor"/>
    <property type="match status" value="1"/>
</dbReference>
<reference evidence="4" key="1">
    <citation type="submission" date="2013-04" db="EMBL/GenBank/DDBJ databases">
        <authorList>
            <person name="Qu J."/>
            <person name="Murali S.C."/>
            <person name="Bandaranaike D."/>
            <person name="Bellair M."/>
            <person name="Blankenburg K."/>
            <person name="Chao H."/>
            <person name="Dinh H."/>
            <person name="Doddapaneni H."/>
            <person name="Downs B."/>
            <person name="Dugan-Rocha S."/>
            <person name="Elkadiri S."/>
            <person name="Gnanaolivu R.D."/>
            <person name="Hernandez B."/>
            <person name="Javaid M."/>
            <person name="Jayaseelan J.C."/>
            <person name="Lee S."/>
            <person name="Li M."/>
            <person name="Ming W."/>
            <person name="Munidasa M."/>
            <person name="Muniz J."/>
            <person name="Nguyen L."/>
            <person name="Ongeri F."/>
            <person name="Osuji N."/>
            <person name="Pu L.-L."/>
            <person name="Puazo M."/>
            <person name="Qu C."/>
            <person name="Quiroz J."/>
            <person name="Raj R."/>
            <person name="Weissenberger G."/>
            <person name="Xin Y."/>
            <person name="Zou X."/>
            <person name="Han Y."/>
            <person name="Richards S."/>
            <person name="Worley K."/>
            <person name="Muzny D."/>
            <person name="Gibbs R."/>
        </authorList>
    </citation>
    <scope>NUCLEOTIDE SEQUENCE</scope>
    <source>
        <strain evidence="4">Sampled in the wild</strain>
    </source>
</reference>
<proteinExistence type="predicted"/>
<dbReference type="PANTHER" id="PTHR48051">
    <property type="match status" value="1"/>
</dbReference>
<feature type="region of interest" description="Disordered" evidence="3">
    <location>
        <begin position="1"/>
        <end position="20"/>
    </location>
</feature>
<gene>
    <name evidence="4" type="ORF">J437_LFUL010549</name>
</gene>
<keyword evidence="5" id="KW-1185">Reference proteome</keyword>
<dbReference type="OrthoDB" id="1053178at2759"/>
<dbReference type="SUPFAM" id="SSF52047">
    <property type="entry name" value="RNI-like"/>
    <property type="match status" value="1"/>
</dbReference>
<protein>
    <recommendedName>
        <fullName evidence="6">Leucine-rich repeat-containing protein 58</fullName>
    </recommendedName>
</protein>
<dbReference type="EMBL" id="KZ308718">
    <property type="protein sequence ID" value="KAG8233438.1"/>
    <property type="molecule type" value="Genomic_DNA"/>
</dbReference>
<dbReference type="InterPro" id="IPR003591">
    <property type="entry name" value="Leu-rich_rpt_typical-subtyp"/>
</dbReference>
<accession>A0A8K0KFK3</accession>
<comment type="caution">
    <text evidence="4">The sequence shown here is derived from an EMBL/GenBank/DDBJ whole genome shotgun (WGS) entry which is preliminary data.</text>
</comment>
<evidence type="ECO:0000256" key="2">
    <source>
        <dbReference type="ARBA" id="ARBA00022737"/>
    </source>
</evidence>
<keyword evidence="2" id="KW-0677">Repeat</keyword>
<dbReference type="GO" id="GO:0005737">
    <property type="term" value="C:cytoplasm"/>
    <property type="evidence" value="ECO:0007669"/>
    <property type="project" value="TreeGrafter"/>
</dbReference>
<dbReference type="AlphaFoldDB" id="A0A8K0KFK3"/>
<reference evidence="4" key="2">
    <citation type="submission" date="2017-10" db="EMBL/GenBank/DDBJ databases">
        <title>Ladona fulva Genome sequencing and assembly.</title>
        <authorList>
            <person name="Murali S."/>
            <person name="Richards S."/>
            <person name="Bandaranaike D."/>
            <person name="Bellair M."/>
            <person name="Blankenburg K."/>
            <person name="Chao H."/>
            <person name="Dinh H."/>
            <person name="Doddapaneni H."/>
            <person name="Dugan-Rocha S."/>
            <person name="Elkadiri S."/>
            <person name="Gnanaolivu R."/>
            <person name="Hernandez B."/>
            <person name="Skinner E."/>
            <person name="Javaid M."/>
            <person name="Lee S."/>
            <person name="Li M."/>
            <person name="Ming W."/>
            <person name="Munidasa M."/>
            <person name="Muniz J."/>
            <person name="Nguyen L."/>
            <person name="Hughes D."/>
            <person name="Osuji N."/>
            <person name="Pu L.-L."/>
            <person name="Puazo M."/>
            <person name="Qu C."/>
            <person name="Quiroz J."/>
            <person name="Raj R."/>
            <person name="Weissenberger G."/>
            <person name="Xin Y."/>
            <person name="Zou X."/>
            <person name="Han Y."/>
            <person name="Worley K."/>
            <person name="Muzny D."/>
            <person name="Gibbs R."/>
        </authorList>
    </citation>
    <scope>NUCLEOTIDE SEQUENCE</scope>
    <source>
        <strain evidence="4">Sampled in the wild</strain>
    </source>
</reference>
<dbReference type="InterPro" id="IPR032675">
    <property type="entry name" value="LRR_dom_sf"/>
</dbReference>
<evidence type="ECO:0000256" key="1">
    <source>
        <dbReference type="ARBA" id="ARBA00022614"/>
    </source>
</evidence>
<dbReference type="SMART" id="SM00369">
    <property type="entry name" value="LRR_TYP"/>
    <property type="match status" value="6"/>
</dbReference>
<evidence type="ECO:0000313" key="4">
    <source>
        <dbReference type="EMBL" id="KAG8233438.1"/>
    </source>
</evidence>
<name>A0A8K0KFK3_LADFU</name>
<evidence type="ECO:0008006" key="6">
    <source>
        <dbReference type="Google" id="ProtNLM"/>
    </source>
</evidence>
<dbReference type="Proteomes" id="UP000792457">
    <property type="component" value="Unassembled WGS sequence"/>
</dbReference>
<dbReference type="InterPro" id="IPR001611">
    <property type="entry name" value="Leu-rich_rpt"/>
</dbReference>
<dbReference type="InterPro" id="IPR050216">
    <property type="entry name" value="LRR_domain-containing"/>
</dbReference>
<dbReference type="Pfam" id="PF13855">
    <property type="entry name" value="LRR_8"/>
    <property type="match status" value="2"/>
</dbReference>
<dbReference type="SMART" id="SM00364">
    <property type="entry name" value="LRR_BAC"/>
    <property type="match status" value="6"/>
</dbReference>